<protein>
    <submittedName>
        <fullName evidence="1">Heme-binding protein</fullName>
    </submittedName>
</protein>
<sequence>MPEAATDLITSLQSQEEELVLDSFDHTDAWTLGAGLVEVARAAGHAVGIDIRRSGLILFRGSLPGITADQESWIARKAALVLRMESSSALVAARLAAAGVDAAAIGWLGADYAITGGSFPVRVRGAGVVAAVTASGLSSAEDHDLVVAGLRRHLATTSSSQEGTRS</sequence>
<dbReference type="EMBL" id="BAAAYX010000003">
    <property type="protein sequence ID" value="GAA3697069.1"/>
    <property type="molecule type" value="Genomic_DNA"/>
</dbReference>
<name>A0ABP7CZF7_9ACTN</name>
<accession>A0ABP7CZF7</accession>
<evidence type="ECO:0000313" key="1">
    <source>
        <dbReference type="EMBL" id="GAA3697069.1"/>
    </source>
</evidence>
<dbReference type="InterPro" id="IPR038084">
    <property type="entry name" value="PduO/GlcC-like_sf"/>
</dbReference>
<organism evidence="1 2">
    <name type="scientific">Microlunatus aurantiacus</name>
    <dbReference type="NCBI Taxonomy" id="446786"/>
    <lineage>
        <taxon>Bacteria</taxon>
        <taxon>Bacillati</taxon>
        <taxon>Actinomycetota</taxon>
        <taxon>Actinomycetes</taxon>
        <taxon>Propionibacteriales</taxon>
        <taxon>Propionibacteriaceae</taxon>
        <taxon>Microlunatus</taxon>
    </lineage>
</organism>
<dbReference type="Pfam" id="PF03928">
    <property type="entry name" value="HbpS-like"/>
    <property type="match status" value="1"/>
</dbReference>
<reference evidence="2" key="1">
    <citation type="journal article" date="2019" name="Int. J. Syst. Evol. Microbiol.">
        <title>The Global Catalogue of Microorganisms (GCM) 10K type strain sequencing project: providing services to taxonomists for standard genome sequencing and annotation.</title>
        <authorList>
            <consortium name="The Broad Institute Genomics Platform"/>
            <consortium name="The Broad Institute Genome Sequencing Center for Infectious Disease"/>
            <person name="Wu L."/>
            <person name="Ma J."/>
        </authorList>
    </citation>
    <scope>NUCLEOTIDE SEQUENCE [LARGE SCALE GENOMIC DNA]</scope>
    <source>
        <strain evidence="2">JCM 16548</strain>
    </source>
</reference>
<dbReference type="Gene3D" id="3.30.450.150">
    <property type="entry name" value="Haem-degrading domain"/>
    <property type="match status" value="1"/>
</dbReference>
<keyword evidence="2" id="KW-1185">Reference proteome</keyword>
<dbReference type="RefSeq" id="WP_344811321.1">
    <property type="nucleotide sequence ID" value="NZ_BAAAYX010000003.1"/>
</dbReference>
<comment type="caution">
    <text evidence="1">The sequence shown here is derived from an EMBL/GenBank/DDBJ whole genome shotgun (WGS) entry which is preliminary data.</text>
</comment>
<dbReference type="PANTHER" id="PTHR28255:SF1">
    <property type="entry name" value="UPF0303 PROTEIN YBR137W"/>
    <property type="match status" value="1"/>
</dbReference>
<dbReference type="Proteomes" id="UP001500051">
    <property type="component" value="Unassembled WGS sequence"/>
</dbReference>
<gene>
    <name evidence="1" type="ORF">GCM10022204_11250</name>
</gene>
<proteinExistence type="predicted"/>
<dbReference type="NCBIfam" id="NF002696">
    <property type="entry name" value="PRK02487.1-5"/>
    <property type="match status" value="1"/>
</dbReference>
<dbReference type="PANTHER" id="PTHR28255">
    <property type="match status" value="1"/>
</dbReference>
<dbReference type="SUPFAM" id="SSF143744">
    <property type="entry name" value="GlcG-like"/>
    <property type="match status" value="1"/>
</dbReference>
<dbReference type="InterPro" id="IPR005624">
    <property type="entry name" value="PduO/GlcC-like"/>
</dbReference>
<dbReference type="InterPro" id="IPR010371">
    <property type="entry name" value="YBR137W-like"/>
</dbReference>
<evidence type="ECO:0000313" key="2">
    <source>
        <dbReference type="Proteomes" id="UP001500051"/>
    </source>
</evidence>